<dbReference type="AlphaFoldDB" id="A0A926L5D0"/>
<proteinExistence type="predicted"/>
<dbReference type="SUPFAM" id="SSF47598">
    <property type="entry name" value="Ribbon-helix-helix"/>
    <property type="match status" value="1"/>
</dbReference>
<feature type="compositionally biased region" description="Low complexity" evidence="1">
    <location>
        <begin position="77"/>
        <end position="86"/>
    </location>
</feature>
<evidence type="ECO:0000313" key="2">
    <source>
        <dbReference type="EMBL" id="MBD0422910.1"/>
    </source>
</evidence>
<name>A0A926L5D0_9ACTN</name>
<gene>
    <name evidence="2" type="ORF">H0H10_27775</name>
</gene>
<sequence>MRGPLRAAGPEHGDALPVTDPSEGPAPKRRPQQRKQVLLRLDPLVYEALARWAGDELRSANAQIEFLLRRALAEAGRLPGEAGPMPRRGRPPGGTTPGPPS</sequence>
<protein>
    <recommendedName>
        <fullName evidence="4">AT hook motif protein</fullName>
    </recommendedName>
</protein>
<feature type="region of interest" description="Disordered" evidence="1">
    <location>
        <begin position="1"/>
        <end position="35"/>
    </location>
</feature>
<organism evidence="2 3">
    <name type="scientific">Streptomyces griseicoloratus</name>
    <dbReference type="NCBI Taxonomy" id="2752516"/>
    <lineage>
        <taxon>Bacteria</taxon>
        <taxon>Bacillati</taxon>
        <taxon>Actinomycetota</taxon>
        <taxon>Actinomycetes</taxon>
        <taxon>Kitasatosporales</taxon>
        <taxon>Streptomycetaceae</taxon>
        <taxon>Streptomyces</taxon>
    </lineage>
</organism>
<reference evidence="2" key="2">
    <citation type="submission" date="2020-09" db="EMBL/GenBank/DDBJ databases">
        <authorList>
            <person name="Luo X."/>
        </authorList>
    </citation>
    <scope>NUCLEOTIDE SEQUENCE</scope>
    <source>
        <strain evidence="2">TRM S81-3</strain>
    </source>
</reference>
<dbReference type="InterPro" id="IPR013321">
    <property type="entry name" value="Arc_rbn_hlx_hlx"/>
</dbReference>
<dbReference type="InterPro" id="IPR010985">
    <property type="entry name" value="Ribbon_hlx_hlx"/>
</dbReference>
<feature type="compositionally biased region" description="Gly residues" evidence="1">
    <location>
        <begin position="91"/>
        <end position="101"/>
    </location>
</feature>
<dbReference type="Gene3D" id="1.10.1220.10">
    <property type="entry name" value="Met repressor-like"/>
    <property type="match status" value="1"/>
</dbReference>
<evidence type="ECO:0008006" key="4">
    <source>
        <dbReference type="Google" id="ProtNLM"/>
    </source>
</evidence>
<evidence type="ECO:0000256" key="1">
    <source>
        <dbReference type="SAM" id="MobiDB-lite"/>
    </source>
</evidence>
<evidence type="ECO:0000313" key="3">
    <source>
        <dbReference type="Proteomes" id="UP000621210"/>
    </source>
</evidence>
<feature type="region of interest" description="Disordered" evidence="1">
    <location>
        <begin position="77"/>
        <end position="101"/>
    </location>
</feature>
<dbReference type="Proteomes" id="UP000621210">
    <property type="component" value="Unassembled WGS sequence"/>
</dbReference>
<accession>A0A926L5D0</accession>
<dbReference type="EMBL" id="JACVQF010000219">
    <property type="protein sequence ID" value="MBD0422910.1"/>
    <property type="molecule type" value="Genomic_DNA"/>
</dbReference>
<dbReference type="GO" id="GO:0006355">
    <property type="term" value="P:regulation of DNA-templated transcription"/>
    <property type="evidence" value="ECO:0007669"/>
    <property type="project" value="InterPro"/>
</dbReference>
<comment type="caution">
    <text evidence="2">The sequence shown here is derived from an EMBL/GenBank/DDBJ whole genome shotgun (WGS) entry which is preliminary data.</text>
</comment>
<keyword evidence="3" id="KW-1185">Reference proteome</keyword>
<reference evidence="2" key="1">
    <citation type="submission" date="2020-09" db="EMBL/GenBank/DDBJ databases">
        <title>Streptomyces grisecoloratus sp. nov., isolated from cotton soil.</title>
        <authorList>
            <person name="Xing L."/>
        </authorList>
    </citation>
    <scope>NUCLEOTIDE SEQUENCE</scope>
    <source>
        <strain evidence="2">TRM S81-3</strain>
    </source>
</reference>